<evidence type="ECO:0000313" key="7">
    <source>
        <dbReference type="Proteomes" id="UP001217838"/>
    </source>
</evidence>
<dbReference type="InterPro" id="IPR036056">
    <property type="entry name" value="Fibrinogen-like_C"/>
</dbReference>
<dbReference type="InterPro" id="IPR014716">
    <property type="entry name" value="Fibrinogen_a/b/g_C_1"/>
</dbReference>
<feature type="domain" description="Fibrinogen C-terminal" evidence="5">
    <location>
        <begin position="148"/>
        <end position="200"/>
    </location>
</feature>
<comment type="caution">
    <text evidence="6">The sequence shown here is derived from an EMBL/GenBank/DDBJ whole genome shotgun (WGS) entry which is preliminary data.</text>
</comment>
<protein>
    <submittedName>
        <fullName evidence="6">Fibrinogen-like YCDxxxxGGGW domain-containing protein</fullName>
    </submittedName>
</protein>
<dbReference type="InterPro" id="IPR002181">
    <property type="entry name" value="Fibrinogen_a/b/g_C_dom"/>
</dbReference>
<gene>
    <name evidence="6" type="ORF">POL58_40975</name>
</gene>
<name>A0ABT5BJ59_9BACT</name>
<keyword evidence="7" id="KW-1185">Reference proteome</keyword>
<dbReference type="Pfam" id="PF00147">
    <property type="entry name" value="Fibrinogen_C"/>
    <property type="match status" value="1"/>
</dbReference>
<reference evidence="6 7" key="1">
    <citation type="submission" date="2022-11" db="EMBL/GenBank/DDBJ databases">
        <title>Minimal conservation of predation-associated metabolite biosynthetic gene clusters underscores biosynthetic potential of Myxococcota including descriptions for ten novel species: Archangium lansinium sp. nov., Myxococcus landrumus sp. nov., Nannocystis bai.</title>
        <authorList>
            <person name="Ahearne A."/>
            <person name="Stevens C."/>
            <person name="Dowd S."/>
        </authorList>
    </citation>
    <scope>NUCLEOTIDE SEQUENCE [LARGE SCALE GENOMIC DNA]</scope>
    <source>
        <strain evidence="6 7">NCELM</strain>
    </source>
</reference>
<sequence>MRTGLGRVAVSAVSAAVMTTACLDDNPWFEEPTGSDSGGGTTMIGATTTVTPPPATTTSGSTTDEDDTEDDSETTDTTSSLTTTTSMTGVMSVCGDGIPEGGEECDEGADNADDGACTTACKFPACGDGLLQAGEVCDDGNPAPDDGCVACQVPRTCAEIHMLDGNAPSGAYVLDLGGPDPVAVYCDMNTTGGGWTVIERSALDDPIGVALFKDYPVNLDQPGEAPFRLGRAAMELMLANTTELRIDCGGADYLLTSSLALFEGEQGGATCENAAAIMYKEASLKGYMKTDVLLCTGFLGAEDGCEGAWYIDEGAQYLCQSEPFPWEFMIPVTSQSADTFAVDAAVKDTQDPVHDCHQDGAVRVVMLR</sequence>
<evidence type="ECO:0000256" key="4">
    <source>
        <dbReference type="SAM" id="MobiDB-lite"/>
    </source>
</evidence>
<accession>A0ABT5BJ59</accession>
<dbReference type="Gene3D" id="3.90.215.10">
    <property type="entry name" value="Gamma Fibrinogen, chain A, domain 1"/>
    <property type="match status" value="1"/>
</dbReference>
<dbReference type="Pfam" id="PF13948">
    <property type="entry name" value="DUF4215"/>
    <property type="match status" value="1"/>
</dbReference>
<evidence type="ECO:0000256" key="3">
    <source>
        <dbReference type="ARBA" id="ARBA00023157"/>
    </source>
</evidence>
<feature type="compositionally biased region" description="Low complexity" evidence="4">
    <location>
        <begin position="43"/>
        <end position="62"/>
    </location>
</feature>
<dbReference type="Proteomes" id="UP001217838">
    <property type="component" value="Unassembled WGS sequence"/>
</dbReference>
<dbReference type="NCBIfam" id="NF040941">
    <property type="entry name" value="GGGWT_bact"/>
    <property type="match status" value="1"/>
</dbReference>
<dbReference type="SUPFAM" id="SSF56496">
    <property type="entry name" value="Fibrinogen C-terminal domain-like"/>
    <property type="match status" value="1"/>
</dbReference>
<evidence type="ECO:0000256" key="1">
    <source>
        <dbReference type="ARBA" id="ARBA00022729"/>
    </source>
</evidence>
<feature type="region of interest" description="Disordered" evidence="4">
    <location>
        <begin position="25"/>
        <end position="95"/>
    </location>
</feature>
<proteinExistence type="predicted"/>
<evidence type="ECO:0000313" key="6">
    <source>
        <dbReference type="EMBL" id="MDC0674192.1"/>
    </source>
</evidence>
<evidence type="ECO:0000259" key="5">
    <source>
        <dbReference type="PROSITE" id="PS51406"/>
    </source>
</evidence>
<dbReference type="EMBL" id="JAQNDN010000024">
    <property type="protein sequence ID" value="MDC0674192.1"/>
    <property type="molecule type" value="Genomic_DNA"/>
</dbReference>
<keyword evidence="3" id="KW-1015">Disulfide bond</keyword>
<dbReference type="RefSeq" id="WP_272008226.1">
    <property type="nucleotide sequence ID" value="NZ_JAQNDN010000024.1"/>
</dbReference>
<dbReference type="InterPro" id="IPR011936">
    <property type="entry name" value="Myxo_disulph_rpt"/>
</dbReference>
<feature type="compositionally biased region" description="Acidic residues" evidence="4">
    <location>
        <begin position="63"/>
        <end position="74"/>
    </location>
</feature>
<organism evidence="6 7">
    <name type="scientific">Nannocystis radixulma</name>
    <dbReference type="NCBI Taxonomy" id="2995305"/>
    <lineage>
        <taxon>Bacteria</taxon>
        <taxon>Pseudomonadati</taxon>
        <taxon>Myxococcota</taxon>
        <taxon>Polyangia</taxon>
        <taxon>Nannocystales</taxon>
        <taxon>Nannocystaceae</taxon>
        <taxon>Nannocystis</taxon>
    </lineage>
</organism>
<keyword evidence="1" id="KW-0732">Signal</keyword>
<keyword evidence="2" id="KW-0677">Repeat</keyword>
<evidence type="ECO:0000256" key="2">
    <source>
        <dbReference type="ARBA" id="ARBA00022737"/>
    </source>
</evidence>
<dbReference type="NCBIfam" id="TIGR02232">
    <property type="entry name" value="myxo_disulf_rpt"/>
    <property type="match status" value="1"/>
</dbReference>
<dbReference type="PROSITE" id="PS51257">
    <property type="entry name" value="PROKAR_LIPOPROTEIN"/>
    <property type="match status" value="1"/>
</dbReference>
<feature type="compositionally biased region" description="Low complexity" evidence="4">
    <location>
        <begin position="75"/>
        <end position="88"/>
    </location>
</feature>
<dbReference type="PROSITE" id="PS51406">
    <property type="entry name" value="FIBRINOGEN_C_2"/>
    <property type="match status" value="1"/>
</dbReference>